<evidence type="ECO:0000313" key="1">
    <source>
        <dbReference type="EMBL" id="GAH51761.1"/>
    </source>
</evidence>
<feature type="non-terminal residue" evidence="1">
    <location>
        <position position="1"/>
    </location>
</feature>
<proteinExistence type="predicted"/>
<dbReference type="EMBL" id="BARU01015428">
    <property type="protein sequence ID" value="GAH51761.1"/>
    <property type="molecule type" value="Genomic_DNA"/>
</dbReference>
<accession>X1G1I1</accession>
<name>X1G1I1_9ZZZZ</name>
<sequence>GDAYGTRASTLAYARADGSFVLHERRFGADARASGESRLEF</sequence>
<protein>
    <submittedName>
        <fullName evidence="1">Uncharacterized protein</fullName>
    </submittedName>
</protein>
<dbReference type="AlphaFoldDB" id="X1G1I1"/>
<gene>
    <name evidence="1" type="ORF">S03H2_26530</name>
</gene>
<organism evidence="1">
    <name type="scientific">marine sediment metagenome</name>
    <dbReference type="NCBI Taxonomy" id="412755"/>
    <lineage>
        <taxon>unclassified sequences</taxon>
        <taxon>metagenomes</taxon>
        <taxon>ecological metagenomes</taxon>
    </lineage>
</organism>
<comment type="caution">
    <text evidence="1">The sequence shown here is derived from an EMBL/GenBank/DDBJ whole genome shotgun (WGS) entry which is preliminary data.</text>
</comment>
<reference evidence="1" key="1">
    <citation type="journal article" date="2014" name="Front. Microbiol.">
        <title>High frequency of phylogenetically diverse reductive dehalogenase-homologous genes in deep subseafloor sedimentary metagenomes.</title>
        <authorList>
            <person name="Kawai M."/>
            <person name="Futagami T."/>
            <person name="Toyoda A."/>
            <person name="Takaki Y."/>
            <person name="Nishi S."/>
            <person name="Hori S."/>
            <person name="Arai W."/>
            <person name="Tsubouchi T."/>
            <person name="Morono Y."/>
            <person name="Uchiyama I."/>
            <person name="Ito T."/>
            <person name="Fujiyama A."/>
            <person name="Inagaki F."/>
            <person name="Takami H."/>
        </authorList>
    </citation>
    <scope>NUCLEOTIDE SEQUENCE</scope>
    <source>
        <strain evidence="1">Expedition CK06-06</strain>
    </source>
</reference>